<evidence type="ECO:0000313" key="6">
    <source>
        <dbReference type="Proteomes" id="UP000257136"/>
    </source>
</evidence>
<dbReference type="GO" id="GO:0008374">
    <property type="term" value="F:O-acyltransferase activity"/>
    <property type="evidence" value="ECO:0007669"/>
    <property type="project" value="TreeGrafter"/>
</dbReference>
<dbReference type="InterPro" id="IPR018357">
    <property type="entry name" value="Hexapep_transf_CS"/>
</dbReference>
<dbReference type="Gene3D" id="2.160.10.10">
    <property type="entry name" value="Hexapeptide repeat proteins"/>
    <property type="match status" value="1"/>
</dbReference>
<comment type="similarity">
    <text evidence="1">Belongs to the transferase hexapeptide repeat family.</text>
</comment>
<comment type="caution">
    <text evidence="5">The sequence shown here is derived from an EMBL/GenBank/DDBJ whole genome shotgun (WGS) entry which is preliminary data.</text>
</comment>
<evidence type="ECO:0000256" key="1">
    <source>
        <dbReference type="ARBA" id="ARBA00007274"/>
    </source>
</evidence>
<reference evidence="5 6" key="1">
    <citation type="submission" date="2018-08" db="EMBL/GenBank/DDBJ databases">
        <title>Genomic Encyclopedia of Archaeal and Bacterial Type Strains, Phase II (KMG-II): from individual species to whole genera.</title>
        <authorList>
            <person name="Goeker M."/>
        </authorList>
    </citation>
    <scope>NUCLEOTIDE SEQUENCE [LARGE SCALE GENOMIC DNA]</scope>
    <source>
        <strain evidence="5 6">DSM 100880</strain>
    </source>
</reference>
<keyword evidence="2 5" id="KW-0808">Transferase</keyword>
<keyword evidence="6" id="KW-1185">Reference proteome</keyword>
<proteinExistence type="inferred from homology"/>
<dbReference type="SUPFAM" id="SSF51161">
    <property type="entry name" value="Trimeric LpxA-like enzymes"/>
    <property type="match status" value="1"/>
</dbReference>
<dbReference type="CDD" id="cd05825">
    <property type="entry name" value="LbH_wcaF_like"/>
    <property type="match status" value="1"/>
</dbReference>
<dbReference type="PANTHER" id="PTHR23416:SF23">
    <property type="entry name" value="ACETYLTRANSFERASE C18B11.09C-RELATED"/>
    <property type="match status" value="1"/>
</dbReference>
<organism evidence="5 6">
    <name type="scientific">Flavobacterium aquicola</name>
    <dbReference type="NCBI Taxonomy" id="1682742"/>
    <lineage>
        <taxon>Bacteria</taxon>
        <taxon>Pseudomonadati</taxon>
        <taxon>Bacteroidota</taxon>
        <taxon>Flavobacteriia</taxon>
        <taxon>Flavobacteriales</taxon>
        <taxon>Flavobacteriaceae</taxon>
        <taxon>Flavobacterium</taxon>
    </lineage>
</organism>
<evidence type="ECO:0000256" key="2">
    <source>
        <dbReference type="ARBA" id="ARBA00022679"/>
    </source>
</evidence>
<dbReference type="Pfam" id="PF00132">
    <property type="entry name" value="Hexapep"/>
    <property type="match status" value="1"/>
</dbReference>
<dbReference type="InterPro" id="IPR011004">
    <property type="entry name" value="Trimer_LpxA-like_sf"/>
</dbReference>
<dbReference type="GO" id="GO:0005829">
    <property type="term" value="C:cytosol"/>
    <property type="evidence" value="ECO:0007669"/>
    <property type="project" value="TreeGrafter"/>
</dbReference>
<evidence type="ECO:0000256" key="4">
    <source>
        <dbReference type="ARBA" id="ARBA00023315"/>
    </source>
</evidence>
<gene>
    <name evidence="5" type="ORF">C8P67_101385</name>
</gene>
<protein>
    <submittedName>
        <fullName evidence="5">Putative colanic acid biosynthesis acetyltransferase WcaF</fullName>
    </submittedName>
</protein>
<evidence type="ECO:0000256" key="3">
    <source>
        <dbReference type="ARBA" id="ARBA00022737"/>
    </source>
</evidence>
<dbReference type="InterPro" id="IPR051159">
    <property type="entry name" value="Hexapeptide_acetyltransf"/>
</dbReference>
<dbReference type="InterPro" id="IPR001451">
    <property type="entry name" value="Hexapep"/>
</dbReference>
<keyword evidence="4" id="KW-0012">Acyltransferase</keyword>
<accession>A0A3E0EW11</accession>
<dbReference type="AlphaFoldDB" id="A0A3E0EW11"/>
<dbReference type="Proteomes" id="UP000257136">
    <property type="component" value="Unassembled WGS sequence"/>
</dbReference>
<dbReference type="PROSITE" id="PS00101">
    <property type="entry name" value="HEXAPEP_TRANSFERASES"/>
    <property type="match status" value="1"/>
</dbReference>
<sequence length="197" mass="22536">MKQQYKQNSPYDSPWSISQRIKMMLWEYVWLLFCIWTPKPANRWRLFWLKLFGCKIYGKPFVHQRARIQIPWNLILHDHACLGDRANAYTLGVIEIHEHATVGQEVYLCTGTHAFDKPAMNLITDKITIHKGAFIGARAFIMPGITIGENAIVGAGSLVTKNVEETAVVAGNPAKIINYNKHQSIINKQINSYLEKK</sequence>
<dbReference type="PANTHER" id="PTHR23416">
    <property type="entry name" value="SIALIC ACID SYNTHASE-RELATED"/>
    <property type="match status" value="1"/>
</dbReference>
<name>A0A3E0EW11_9FLAO</name>
<dbReference type="OrthoDB" id="9814490at2"/>
<dbReference type="EMBL" id="QUNI01000001">
    <property type="protein sequence ID" value="REH01901.1"/>
    <property type="molecule type" value="Genomic_DNA"/>
</dbReference>
<keyword evidence="3" id="KW-0677">Repeat</keyword>
<evidence type="ECO:0000313" key="5">
    <source>
        <dbReference type="EMBL" id="REH01901.1"/>
    </source>
</evidence>